<sequence>MIRGVKFVSIPTRDQDRALAFWTEQVGFQVATDQPFDDKQRWIELRIPGADTRFVLFTPTGHEDRIGGFTSLAFWSDDLDATYAKLTAAGVETLGPPRKEEWGSSLLFRDPDGNTFVISTK</sequence>
<dbReference type="Gene3D" id="3.10.180.10">
    <property type="entry name" value="2,3-Dihydroxybiphenyl 1,2-Dioxygenase, domain 1"/>
    <property type="match status" value="1"/>
</dbReference>
<feature type="domain" description="VOC" evidence="1">
    <location>
        <begin position="4"/>
        <end position="121"/>
    </location>
</feature>
<dbReference type="InterPro" id="IPR004360">
    <property type="entry name" value="Glyas_Fos-R_dOase_dom"/>
</dbReference>
<dbReference type="GO" id="GO:0016829">
    <property type="term" value="F:lyase activity"/>
    <property type="evidence" value="ECO:0007669"/>
    <property type="project" value="UniProtKB-KW"/>
</dbReference>
<organism evidence="2 3">
    <name type="scientific">Roseisolibacter agri</name>
    <dbReference type="NCBI Taxonomy" id="2014610"/>
    <lineage>
        <taxon>Bacteria</taxon>
        <taxon>Pseudomonadati</taxon>
        <taxon>Gemmatimonadota</taxon>
        <taxon>Gemmatimonadia</taxon>
        <taxon>Gemmatimonadales</taxon>
        <taxon>Gemmatimonadaceae</taxon>
        <taxon>Roseisolibacter</taxon>
    </lineage>
</organism>
<evidence type="ECO:0000313" key="2">
    <source>
        <dbReference type="EMBL" id="GLC25613.1"/>
    </source>
</evidence>
<evidence type="ECO:0000259" key="1">
    <source>
        <dbReference type="PROSITE" id="PS51819"/>
    </source>
</evidence>
<dbReference type="AlphaFoldDB" id="A0AA37QGZ9"/>
<dbReference type="PANTHER" id="PTHR36437:SF2">
    <property type="entry name" value="GLYOXALASE_BLEOMYCIN RESISTANCE PROTEIN_DIOXYGENASE"/>
    <property type="match status" value="1"/>
</dbReference>
<evidence type="ECO:0000313" key="3">
    <source>
        <dbReference type="Proteomes" id="UP001161325"/>
    </source>
</evidence>
<dbReference type="InterPro" id="IPR037523">
    <property type="entry name" value="VOC_core"/>
</dbReference>
<dbReference type="PROSITE" id="PS51819">
    <property type="entry name" value="VOC"/>
    <property type="match status" value="1"/>
</dbReference>
<keyword evidence="2" id="KW-0456">Lyase</keyword>
<dbReference type="SUPFAM" id="SSF54593">
    <property type="entry name" value="Glyoxalase/Bleomycin resistance protein/Dihydroxybiphenyl dioxygenase"/>
    <property type="match status" value="1"/>
</dbReference>
<dbReference type="Proteomes" id="UP001161325">
    <property type="component" value="Unassembled WGS sequence"/>
</dbReference>
<protein>
    <submittedName>
        <fullName evidence="2">Lactoylglutathione lyase</fullName>
    </submittedName>
</protein>
<dbReference type="EMBL" id="BRXS01000003">
    <property type="protein sequence ID" value="GLC25613.1"/>
    <property type="molecule type" value="Genomic_DNA"/>
</dbReference>
<dbReference type="PANTHER" id="PTHR36437">
    <property type="entry name" value="GLYOXALASE/BLEOMYCIN RESISTANCE PROTEIN/DIOXYGENASE"/>
    <property type="match status" value="1"/>
</dbReference>
<proteinExistence type="predicted"/>
<dbReference type="RefSeq" id="WP_284350068.1">
    <property type="nucleotide sequence ID" value="NZ_BRXS01000003.1"/>
</dbReference>
<comment type="caution">
    <text evidence="2">The sequence shown here is derived from an EMBL/GenBank/DDBJ whole genome shotgun (WGS) entry which is preliminary data.</text>
</comment>
<reference evidence="2" key="1">
    <citation type="submission" date="2022-08" db="EMBL/GenBank/DDBJ databases">
        <title>Draft genome sequencing of Roseisolibacter agri AW1220.</title>
        <authorList>
            <person name="Tobiishi Y."/>
            <person name="Tonouchi A."/>
        </authorList>
    </citation>
    <scope>NUCLEOTIDE SEQUENCE</scope>
    <source>
        <strain evidence="2">AW1220</strain>
    </source>
</reference>
<gene>
    <name evidence="2" type="ORF">rosag_21260</name>
</gene>
<keyword evidence="3" id="KW-1185">Reference proteome</keyword>
<accession>A0AA37QGZ9</accession>
<dbReference type="Pfam" id="PF00903">
    <property type="entry name" value="Glyoxalase"/>
    <property type="match status" value="1"/>
</dbReference>
<dbReference type="InterPro" id="IPR029068">
    <property type="entry name" value="Glyas_Bleomycin-R_OHBP_Dase"/>
</dbReference>
<name>A0AA37QGZ9_9BACT</name>